<feature type="region of interest" description="Disordered" evidence="1">
    <location>
        <begin position="83"/>
        <end position="139"/>
    </location>
</feature>
<evidence type="ECO:0000256" key="1">
    <source>
        <dbReference type="SAM" id="MobiDB-lite"/>
    </source>
</evidence>
<protein>
    <submittedName>
        <fullName evidence="2">Uncharacterized protein</fullName>
    </submittedName>
</protein>
<evidence type="ECO:0000313" key="3">
    <source>
        <dbReference type="Proteomes" id="UP001341840"/>
    </source>
</evidence>
<name>A0ABU6Q532_9FABA</name>
<accession>A0ABU6Q532</accession>
<gene>
    <name evidence="2" type="ORF">PIB30_006259</name>
</gene>
<evidence type="ECO:0000313" key="2">
    <source>
        <dbReference type="EMBL" id="MED6106632.1"/>
    </source>
</evidence>
<organism evidence="2 3">
    <name type="scientific">Stylosanthes scabra</name>
    <dbReference type="NCBI Taxonomy" id="79078"/>
    <lineage>
        <taxon>Eukaryota</taxon>
        <taxon>Viridiplantae</taxon>
        <taxon>Streptophyta</taxon>
        <taxon>Embryophyta</taxon>
        <taxon>Tracheophyta</taxon>
        <taxon>Spermatophyta</taxon>
        <taxon>Magnoliopsida</taxon>
        <taxon>eudicotyledons</taxon>
        <taxon>Gunneridae</taxon>
        <taxon>Pentapetalae</taxon>
        <taxon>rosids</taxon>
        <taxon>fabids</taxon>
        <taxon>Fabales</taxon>
        <taxon>Fabaceae</taxon>
        <taxon>Papilionoideae</taxon>
        <taxon>50 kb inversion clade</taxon>
        <taxon>dalbergioids sensu lato</taxon>
        <taxon>Dalbergieae</taxon>
        <taxon>Pterocarpus clade</taxon>
        <taxon>Stylosanthes</taxon>
    </lineage>
</organism>
<keyword evidence="3" id="KW-1185">Reference proteome</keyword>
<dbReference type="Proteomes" id="UP001341840">
    <property type="component" value="Unassembled WGS sequence"/>
</dbReference>
<sequence length="139" mass="14281">MEEATPSDYMASNPENSPVDDAAASCVTAALTELTKTMAKGTEAVTAVMNVIQEHANAVGDLIGEMRNCAKIVEACKEAFVRPKKHSTSMGKEVGNARGKEVDEAAVEASEGKSPSQSVHVVDLSGGPPSSNTCGASGK</sequence>
<feature type="compositionally biased region" description="Polar residues" evidence="1">
    <location>
        <begin position="128"/>
        <end position="139"/>
    </location>
</feature>
<comment type="caution">
    <text evidence="2">The sequence shown here is derived from an EMBL/GenBank/DDBJ whole genome shotgun (WGS) entry which is preliminary data.</text>
</comment>
<proteinExistence type="predicted"/>
<dbReference type="EMBL" id="JASCZI010000013">
    <property type="protein sequence ID" value="MED6106632.1"/>
    <property type="molecule type" value="Genomic_DNA"/>
</dbReference>
<reference evidence="2 3" key="1">
    <citation type="journal article" date="2023" name="Plants (Basel)">
        <title>Bridging the Gap: Combining Genomics and Transcriptomics Approaches to Understand Stylosanthes scabra, an Orphan Legume from the Brazilian Caatinga.</title>
        <authorList>
            <person name="Ferreira-Neto J.R.C."/>
            <person name="da Silva M.D."/>
            <person name="Binneck E."/>
            <person name="de Melo N.F."/>
            <person name="da Silva R.H."/>
            <person name="de Melo A.L.T.M."/>
            <person name="Pandolfi V."/>
            <person name="Bustamante F.O."/>
            <person name="Brasileiro-Vidal A.C."/>
            <person name="Benko-Iseppon A.M."/>
        </authorList>
    </citation>
    <scope>NUCLEOTIDE SEQUENCE [LARGE SCALE GENOMIC DNA]</scope>
    <source>
        <tissue evidence="2">Leaves</tissue>
    </source>
</reference>
<feature type="region of interest" description="Disordered" evidence="1">
    <location>
        <begin position="1"/>
        <end position="20"/>
    </location>
</feature>